<evidence type="ECO:0000313" key="3">
    <source>
        <dbReference type="Proteomes" id="UP001292094"/>
    </source>
</evidence>
<name>A0AAE1NK39_9EUCA</name>
<gene>
    <name evidence="2" type="ORF">Pmani_036466</name>
</gene>
<feature type="region of interest" description="Disordered" evidence="1">
    <location>
        <begin position="90"/>
        <end position="109"/>
    </location>
</feature>
<evidence type="ECO:0000313" key="2">
    <source>
        <dbReference type="EMBL" id="KAK4290650.1"/>
    </source>
</evidence>
<accession>A0AAE1NK39</accession>
<keyword evidence="3" id="KW-1185">Reference proteome</keyword>
<feature type="compositionally biased region" description="Low complexity" evidence="1">
    <location>
        <begin position="90"/>
        <end position="100"/>
    </location>
</feature>
<dbReference type="Proteomes" id="UP001292094">
    <property type="component" value="Unassembled WGS sequence"/>
</dbReference>
<evidence type="ECO:0000256" key="1">
    <source>
        <dbReference type="SAM" id="MobiDB-lite"/>
    </source>
</evidence>
<sequence length="145" mass="15395">MSSDEVPGSDRQHLPGGEGGSMERQTLVAAVGVCRGGGGGRQYCGLGVWPRAPQLIVGTCLTRDHCSRHAVSVLREPRYCGLPRAFPVSPGTTPTPSGHHQTAKISSRQPRRARCLQRKYFGMYPNSEGGGGGVGGRYRAVGSYN</sequence>
<dbReference type="AlphaFoldDB" id="A0AAE1NK39"/>
<reference evidence="2" key="1">
    <citation type="submission" date="2023-11" db="EMBL/GenBank/DDBJ databases">
        <title>Genome assemblies of two species of porcelain crab, Petrolisthes cinctipes and Petrolisthes manimaculis (Anomura: Porcellanidae).</title>
        <authorList>
            <person name="Angst P."/>
        </authorList>
    </citation>
    <scope>NUCLEOTIDE SEQUENCE</scope>
    <source>
        <strain evidence="2">PB745_02</strain>
        <tissue evidence="2">Gill</tissue>
    </source>
</reference>
<proteinExistence type="predicted"/>
<feature type="region of interest" description="Disordered" evidence="1">
    <location>
        <begin position="1"/>
        <end position="22"/>
    </location>
</feature>
<dbReference type="EMBL" id="JAWZYT010005409">
    <property type="protein sequence ID" value="KAK4290650.1"/>
    <property type="molecule type" value="Genomic_DNA"/>
</dbReference>
<organism evidence="2 3">
    <name type="scientific">Petrolisthes manimaculis</name>
    <dbReference type="NCBI Taxonomy" id="1843537"/>
    <lineage>
        <taxon>Eukaryota</taxon>
        <taxon>Metazoa</taxon>
        <taxon>Ecdysozoa</taxon>
        <taxon>Arthropoda</taxon>
        <taxon>Crustacea</taxon>
        <taxon>Multicrustacea</taxon>
        <taxon>Malacostraca</taxon>
        <taxon>Eumalacostraca</taxon>
        <taxon>Eucarida</taxon>
        <taxon>Decapoda</taxon>
        <taxon>Pleocyemata</taxon>
        <taxon>Anomura</taxon>
        <taxon>Galatheoidea</taxon>
        <taxon>Porcellanidae</taxon>
        <taxon>Petrolisthes</taxon>
    </lineage>
</organism>
<comment type="caution">
    <text evidence="2">The sequence shown here is derived from an EMBL/GenBank/DDBJ whole genome shotgun (WGS) entry which is preliminary data.</text>
</comment>
<protein>
    <submittedName>
        <fullName evidence="2">Uncharacterized protein</fullName>
    </submittedName>
</protein>